<keyword evidence="5" id="KW-0479">Metal-binding</keyword>
<dbReference type="InterPro" id="IPR005477">
    <property type="entry name" value="Dxylulose-5-P_synthase"/>
</dbReference>
<evidence type="ECO:0000256" key="1">
    <source>
        <dbReference type="ARBA" id="ARBA00001946"/>
    </source>
</evidence>
<comment type="cofactor">
    <cofactor evidence="1">
        <name>Mg(2+)</name>
        <dbReference type="ChEBI" id="CHEBI:18420"/>
    </cofactor>
</comment>
<dbReference type="Pfam" id="PF13292">
    <property type="entry name" value="DXP_synthase_N"/>
    <property type="match status" value="1"/>
</dbReference>
<proteinExistence type="predicted"/>
<organism evidence="8 9">
    <name type="scientific">Fusobacterium animalis ATCC 51191</name>
    <dbReference type="NCBI Taxonomy" id="997347"/>
    <lineage>
        <taxon>Bacteria</taxon>
        <taxon>Fusobacteriati</taxon>
        <taxon>Fusobacteriota</taxon>
        <taxon>Fusobacteriia</taxon>
        <taxon>Fusobacteriales</taxon>
        <taxon>Fusobacteriaceae</taxon>
        <taxon>Fusobacterium</taxon>
    </lineage>
</organism>
<keyword evidence="6" id="KW-0460">Magnesium</keyword>
<evidence type="ECO:0000256" key="3">
    <source>
        <dbReference type="ARBA" id="ARBA00011738"/>
    </source>
</evidence>
<dbReference type="GO" id="GO:0030976">
    <property type="term" value="F:thiamine pyrophosphate binding"/>
    <property type="evidence" value="ECO:0007669"/>
    <property type="project" value="InterPro"/>
</dbReference>
<dbReference type="PATRIC" id="fig|997347.4.peg.842"/>
<keyword evidence="4 8" id="KW-0808">Transferase</keyword>
<protein>
    <submittedName>
        <fullName evidence="8">Deoxyxylulose-5-phosphate synthase</fullName>
        <ecNumber evidence="8">2.2.1.7</ecNumber>
    </submittedName>
</protein>
<evidence type="ECO:0000256" key="4">
    <source>
        <dbReference type="ARBA" id="ARBA00022679"/>
    </source>
</evidence>
<reference evidence="8 9" key="1">
    <citation type="submission" date="2011-05" db="EMBL/GenBank/DDBJ databases">
        <authorList>
            <person name="Muzny D."/>
            <person name="Qin X."/>
            <person name="Deng J."/>
            <person name="Jiang H."/>
            <person name="Liu Y."/>
            <person name="Qu J."/>
            <person name="Song X.-Z."/>
            <person name="Zhang L."/>
            <person name="Thornton R."/>
            <person name="Coyle M."/>
            <person name="Francisco L."/>
            <person name="Jackson L."/>
            <person name="Javaid M."/>
            <person name="Korchina V."/>
            <person name="Kovar C."/>
            <person name="Mata R."/>
            <person name="Mathew T."/>
            <person name="Ngo R."/>
            <person name="Nguyen L."/>
            <person name="Nguyen N."/>
            <person name="Okwuonu G."/>
            <person name="Ongeri F."/>
            <person name="Pham C."/>
            <person name="Simmons D."/>
            <person name="Wilczek-Boney K."/>
            <person name="Hale W."/>
            <person name="Jakkamsetti A."/>
            <person name="Pham P."/>
            <person name="Ruth R."/>
            <person name="San Lucas F."/>
            <person name="Warren J."/>
            <person name="Zhang J."/>
            <person name="Zhao Z."/>
            <person name="Zhou C."/>
            <person name="Zhu D."/>
            <person name="Lee S."/>
            <person name="Bess C."/>
            <person name="Blankenburg K."/>
            <person name="Forbes L."/>
            <person name="Fu Q."/>
            <person name="Gubbala S."/>
            <person name="Hirani K."/>
            <person name="Jayaseelan J.C."/>
            <person name="Lara F."/>
            <person name="Munidasa M."/>
            <person name="Palculict T."/>
            <person name="Patil S."/>
            <person name="Pu L.-L."/>
            <person name="Saada N."/>
            <person name="Tang L."/>
            <person name="Weissenberger G."/>
            <person name="Zhu Y."/>
            <person name="Hemphill L."/>
            <person name="Shang Y."/>
            <person name="Youmans B."/>
            <person name="Ayvaz T."/>
            <person name="Ross M."/>
            <person name="Santibanez J."/>
            <person name="Aqrawi P."/>
            <person name="Gross S."/>
            <person name="Joshi V."/>
            <person name="Fowler G."/>
            <person name="Nazareth L."/>
            <person name="Reid J."/>
            <person name="Worley K."/>
            <person name="Petrosino J."/>
            <person name="Highlander S."/>
            <person name="Gibbs R."/>
        </authorList>
    </citation>
    <scope>NUCLEOTIDE SEQUENCE [LARGE SCALE GENOMIC DNA]</scope>
    <source>
        <strain evidence="8 9">ATCC 51191</strain>
    </source>
</reference>
<dbReference type="EMBL" id="AFQD01000142">
    <property type="protein sequence ID" value="EGQ80085.1"/>
    <property type="molecule type" value="Genomic_DNA"/>
</dbReference>
<dbReference type="PROSITE" id="PS00187">
    <property type="entry name" value="TPP_ENZYMES"/>
    <property type="match status" value="1"/>
</dbReference>
<evidence type="ECO:0000313" key="9">
    <source>
        <dbReference type="Proteomes" id="UP000005392"/>
    </source>
</evidence>
<gene>
    <name evidence="8" type="ORF">HMPREF9094_0903</name>
</gene>
<dbReference type="GO" id="GO:0016114">
    <property type="term" value="P:terpenoid biosynthetic process"/>
    <property type="evidence" value="ECO:0007669"/>
    <property type="project" value="InterPro"/>
</dbReference>
<evidence type="ECO:0000256" key="2">
    <source>
        <dbReference type="ARBA" id="ARBA00001964"/>
    </source>
</evidence>
<dbReference type="Proteomes" id="UP000005392">
    <property type="component" value="Unassembled WGS sequence"/>
</dbReference>
<dbReference type="InterPro" id="IPR029061">
    <property type="entry name" value="THDP-binding"/>
</dbReference>
<evidence type="ECO:0000256" key="6">
    <source>
        <dbReference type="ARBA" id="ARBA00022842"/>
    </source>
</evidence>
<comment type="cofactor">
    <cofactor evidence="2">
        <name>thiamine diphosphate</name>
        <dbReference type="ChEBI" id="CHEBI:58937"/>
    </cofactor>
</comment>
<evidence type="ECO:0000313" key="8">
    <source>
        <dbReference type="EMBL" id="EGQ80085.1"/>
    </source>
</evidence>
<evidence type="ECO:0000256" key="7">
    <source>
        <dbReference type="ARBA" id="ARBA00023052"/>
    </source>
</evidence>
<dbReference type="PANTHER" id="PTHR43322:SF5">
    <property type="entry name" value="1-DEOXY-D-XYLULOSE-5-PHOSPHATE SYNTHASE, CHLOROPLASTIC"/>
    <property type="match status" value="1"/>
</dbReference>
<sequence length="212" mass="23748">MNGKLTKKCEEIRKRLIEVVSKNGGHLGSNLGVVELTVCLDEVFNFKEDIVLFDVGHQAYVYKILTDRAEKFDTIRTRKGISPFLDPSESKYDHFISGHAGTALPAAVGFAIANPDKKVIVVVGDASVSNGHSLEALNYIGYKKLENILVIVNDNEMSIGENVGFISKFLKRVITSGKYLNFREDVKSFINKIKANRIKKLLKEWKDQLKAM</sequence>
<evidence type="ECO:0000256" key="5">
    <source>
        <dbReference type="ARBA" id="ARBA00022723"/>
    </source>
</evidence>
<name>F9ELU8_9FUSO</name>
<dbReference type="GO" id="GO:0019288">
    <property type="term" value="P:isopentenyl diphosphate biosynthetic process, methylerythritol 4-phosphate pathway"/>
    <property type="evidence" value="ECO:0007669"/>
    <property type="project" value="TreeGrafter"/>
</dbReference>
<dbReference type="HOGENOM" id="CLU_009227_1_2_0"/>
<dbReference type="EC" id="2.2.1.7" evidence="8"/>
<dbReference type="InterPro" id="IPR000399">
    <property type="entry name" value="TPP-bd_CS"/>
</dbReference>
<dbReference type="Gene3D" id="3.40.50.970">
    <property type="match status" value="1"/>
</dbReference>
<comment type="subunit">
    <text evidence="3">Homodimer.</text>
</comment>
<dbReference type="AlphaFoldDB" id="F9ELU8"/>
<comment type="caution">
    <text evidence="8">The sequence shown here is derived from an EMBL/GenBank/DDBJ whole genome shotgun (WGS) entry which is preliminary data.</text>
</comment>
<dbReference type="SUPFAM" id="SSF52518">
    <property type="entry name" value="Thiamin diphosphate-binding fold (THDP-binding)"/>
    <property type="match status" value="1"/>
</dbReference>
<dbReference type="PROSITE" id="PS00801">
    <property type="entry name" value="TRANSKETOLASE_1"/>
    <property type="match status" value="1"/>
</dbReference>
<keyword evidence="9" id="KW-1185">Reference proteome</keyword>
<dbReference type="GO" id="GO:0000287">
    <property type="term" value="F:magnesium ion binding"/>
    <property type="evidence" value="ECO:0007669"/>
    <property type="project" value="InterPro"/>
</dbReference>
<dbReference type="InterPro" id="IPR049557">
    <property type="entry name" value="Transketolase_CS"/>
</dbReference>
<accession>F9ELU8</accession>
<dbReference type="GO" id="GO:0008661">
    <property type="term" value="F:1-deoxy-D-xylulose-5-phosphate synthase activity"/>
    <property type="evidence" value="ECO:0007669"/>
    <property type="project" value="UniProtKB-EC"/>
</dbReference>
<dbReference type="PANTHER" id="PTHR43322">
    <property type="entry name" value="1-D-DEOXYXYLULOSE 5-PHOSPHATE SYNTHASE-RELATED"/>
    <property type="match status" value="1"/>
</dbReference>
<dbReference type="GO" id="GO:0005829">
    <property type="term" value="C:cytosol"/>
    <property type="evidence" value="ECO:0007669"/>
    <property type="project" value="TreeGrafter"/>
</dbReference>
<keyword evidence="7" id="KW-0786">Thiamine pyrophosphate</keyword>